<reference evidence="2 3" key="1">
    <citation type="submission" date="2014-07" db="EMBL/GenBank/DDBJ databases">
        <title>Complete genome sequence of Corynebacterium atypicum DSM 44849: identifiction of the mycolic acid biosynthesis genes.</title>
        <authorList>
            <person name="Tippelt A."/>
            <person name="Mollmann S."/>
            <person name="Albersmeier A."/>
            <person name="Jaenicke S."/>
            <person name="Ruckert C."/>
            <person name="Tauch A."/>
        </authorList>
    </citation>
    <scope>NUCLEOTIDE SEQUENCE [LARGE SCALE GENOMIC DNA]</scope>
    <source>
        <strain evidence="2 3">R2070</strain>
    </source>
</reference>
<sequence>MIDKALGISDPAEIQQRIDELTAELERVQQRITHVTEQGQDVVARLQQLRDSLAESRSLRSRYEELAASYRARIARFDSVEEGHALEQDDGQMIISGNTKFMPDIEPLKNRCKLIIYSKREGEGRCGFLLDAQDKDLIDLEETDDN</sequence>
<organism evidence="2 3">
    <name type="scientific">Corynebacterium atypicum</name>
    <dbReference type="NCBI Taxonomy" id="191610"/>
    <lineage>
        <taxon>Bacteria</taxon>
        <taxon>Bacillati</taxon>
        <taxon>Actinomycetota</taxon>
        <taxon>Actinomycetes</taxon>
        <taxon>Mycobacteriales</taxon>
        <taxon>Corynebacteriaceae</taxon>
        <taxon>Corynebacterium</taxon>
    </lineage>
</organism>
<keyword evidence="3" id="KW-1185">Reference proteome</keyword>
<accession>A0ABM5QL60</accession>
<name>A0ABM5QL60_9CORY</name>
<proteinExistence type="predicted"/>
<keyword evidence="1" id="KW-0175">Coiled coil</keyword>
<gene>
    <name evidence="2" type="ORF">CATYP_00665</name>
</gene>
<evidence type="ECO:0000313" key="2">
    <source>
        <dbReference type="EMBL" id="AIG63452.1"/>
    </source>
</evidence>
<evidence type="ECO:0000256" key="1">
    <source>
        <dbReference type="SAM" id="Coils"/>
    </source>
</evidence>
<protein>
    <submittedName>
        <fullName evidence="2">Uncharacterized protein</fullName>
    </submittedName>
</protein>
<dbReference type="EMBL" id="CP008944">
    <property type="protein sequence ID" value="AIG63452.1"/>
    <property type="molecule type" value="Genomic_DNA"/>
</dbReference>
<feature type="coiled-coil region" evidence="1">
    <location>
        <begin position="11"/>
        <end position="66"/>
    </location>
</feature>
<dbReference type="RefSeq" id="WP_038604071.1">
    <property type="nucleotide sequence ID" value="NZ_CP008944.1"/>
</dbReference>
<dbReference type="Proteomes" id="UP000028504">
    <property type="component" value="Chromosome"/>
</dbReference>
<evidence type="ECO:0000313" key="3">
    <source>
        <dbReference type="Proteomes" id="UP000028504"/>
    </source>
</evidence>